<name>A0A9Y2IDX2_9PSEU</name>
<evidence type="ECO:0000313" key="1">
    <source>
        <dbReference type="EMBL" id="WIX77226.1"/>
    </source>
</evidence>
<dbReference type="RefSeq" id="WP_285967967.1">
    <property type="nucleotide sequence ID" value="NZ_CP127294.1"/>
</dbReference>
<dbReference type="AlphaFoldDB" id="A0A9Y2IDX2"/>
<protein>
    <submittedName>
        <fullName evidence="1">Uncharacterized protein</fullName>
    </submittedName>
</protein>
<dbReference type="KEGG" id="acab:QRX50_38405"/>
<evidence type="ECO:0000313" key="2">
    <source>
        <dbReference type="Proteomes" id="UP001236014"/>
    </source>
</evidence>
<reference evidence="1 2" key="1">
    <citation type="submission" date="2023-06" db="EMBL/GenBank/DDBJ databases">
        <authorList>
            <person name="Oyuntsetseg B."/>
            <person name="Kim S.B."/>
        </authorList>
    </citation>
    <scope>NUCLEOTIDE SEQUENCE [LARGE SCALE GENOMIC DNA]</scope>
    <source>
        <strain evidence="1 2">2-15</strain>
    </source>
</reference>
<dbReference type="Proteomes" id="UP001236014">
    <property type="component" value="Chromosome"/>
</dbReference>
<dbReference type="EMBL" id="CP127294">
    <property type="protein sequence ID" value="WIX77226.1"/>
    <property type="molecule type" value="Genomic_DNA"/>
</dbReference>
<keyword evidence="2" id="KW-1185">Reference proteome</keyword>
<sequence length="63" mass="7344">MDRALAEQIRRWRGLDEETWRQIAILVTARLGLPHSTDQTAGRRLCEDAARMLGEDPDREPWN</sequence>
<accession>A0A9Y2IDX2</accession>
<organism evidence="1 2">
    <name type="scientific">Amycolatopsis carbonis</name>
    <dbReference type="NCBI Taxonomy" id="715471"/>
    <lineage>
        <taxon>Bacteria</taxon>
        <taxon>Bacillati</taxon>
        <taxon>Actinomycetota</taxon>
        <taxon>Actinomycetes</taxon>
        <taxon>Pseudonocardiales</taxon>
        <taxon>Pseudonocardiaceae</taxon>
        <taxon>Amycolatopsis</taxon>
    </lineage>
</organism>
<proteinExistence type="predicted"/>
<gene>
    <name evidence="1" type="ORF">QRX50_38405</name>
</gene>